<evidence type="ECO:0000313" key="3">
    <source>
        <dbReference type="Proteomes" id="UP000440041"/>
    </source>
</evidence>
<dbReference type="RefSeq" id="WP_152356325.1">
    <property type="nucleotide sequence ID" value="NZ_JBHLXF010000001.1"/>
</dbReference>
<sequence>MFWLALGIDIFLITANMVVGIFDVVLFCEWACDELKFEYRRVGAWVTLTFFILMNVSLMFADFLVPQYTWPILRPYFGG</sequence>
<gene>
    <name evidence="2" type="ORF">DSM100238_1816</name>
</gene>
<reference evidence="2 3" key="1">
    <citation type="submission" date="2019-09" db="EMBL/GenBank/DDBJ databases">
        <title>Characterization of the phylogenetic diversity of two novel species belonging to the genus Bifidobacterium: Bifidobacterium cebidarum sp. nov. and Bifidobacterium leontopitheci sp. nov.</title>
        <authorList>
            <person name="Lugli G.A."/>
            <person name="Duranti S."/>
            <person name="Milani C."/>
            <person name="Turroni F."/>
            <person name="Ventura M."/>
        </authorList>
    </citation>
    <scope>NUCLEOTIDE SEQUENCE [LARGE SCALE GENOMIC DNA]</scope>
    <source>
        <strain evidence="2 3">DSM 100238</strain>
    </source>
</reference>
<feature type="transmembrane region" description="Helical" evidence="1">
    <location>
        <begin position="6"/>
        <end position="30"/>
    </location>
</feature>
<evidence type="ECO:0000256" key="1">
    <source>
        <dbReference type="SAM" id="Phobius"/>
    </source>
</evidence>
<proteinExistence type="predicted"/>
<keyword evidence="1" id="KW-0472">Membrane</keyword>
<protein>
    <submittedName>
        <fullName evidence="2">Uncharacterized protein</fullName>
    </submittedName>
</protein>
<name>A0A6A2WBW5_9BIFI</name>
<dbReference type="Proteomes" id="UP000440041">
    <property type="component" value="Unassembled WGS sequence"/>
</dbReference>
<dbReference type="EMBL" id="WBSO01000025">
    <property type="protein sequence ID" value="KAB8292072.1"/>
    <property type="molecule type" value="Genomic_DNA"/>
</dbReference>
<dbReference type="AlphaFoldDB" id="A0A6A2WBW5"/>
<organism evidence="2 3">
    <name type="scientific">Bifidobacterium apri</name>
    <dbReference type="NCBI Taxonomy" id="1769423"/>
    <lineage>
        <taxon>Bacteria</taxon>
        <taxon>Bacillati</taxon>
        <taxon>Actinomycetota</taxon>
        <taxon>Actinomycetes</taxon>
        <taxon>Bifidobacteriales</taxon>
        <taxon>Bifidobacteriaceae</taxon>
        <taxon>Bifidobacterium</taxon>
    </lineage>
</organism>
<keyword evidence="3" id="KW-1185">Reference proteome</keyword>
<keyword evidence="1" id="KW-0812">Transmembrane</keyword>
<keyword evidence="1" id="KW-1133">Transmembrane helix</keyword>
<evidence type="ECO:0000313" key="2">
    <source>
        <dbReference type="EMBL" id="KAB8292072.1"/>
    </source>
</evidence>
<feature type="transmembrane region" description="Helical" evidence="1">
    <location>
        <begin position="42"/>
        <end position="65"/>
    </location>
</feature>
<comment type="caution">
    <text evidence="2">The sequence shown here is derived from an EMBL/GenBank/DDBJ whole genome shotgun (WGS) entry which is preliminary data.</text>
</comment>
<accession>A0A6A2WBW5</accession>